<organism evidence="2 3">
    <name type="scientific">Tothia fuscella</name>
    <dbReference type="NCBI Taxonomy" id="1048955"/>
    <lineage>
        <taxon>Eukaryota</taxon>
        <taxon>Fungi</taxon>
        <taxon>Dikarya</taxon>
        <taxon>Ascomycota</taxon>
        <taxon>Pezizomycotina</taxon>
        <taxon>Dothideomycetes</taxon>
        <taxon>Pleosporomycetidae</taxon>
        <taxon>Venturiales</taxon>
        <taxon>Cylindrosympodiaceae</taxon>
        <taxon>Tothia</taxon>
    </lineage>
</organism>
<keyword evidence="3" id="KW-1185">Reference proteome</keyword>
<feature type="region of interest" description="Disordered" evidence="1">
    <location>
        <begin position="239"/>
        <end position="260"/>
    </location>
</feature>
<reference evidence="2" key="1">
    <citation type="journal article" date="2020" name="Stud. Mycol.">
        <title>101 Dothideomycetes genomes: a test case for predicting lifestyles and emergence of pathogens.</title>
        <authorList>
            <person name="Haridas S."/>
            <person name="Albert R."/>
            <person name="Binder M."/>
            <person name="Bloem J."/>
            <person name="Labutti K."/>
            <person name="Salamov A."/>
            <person name="Andreopoulos B."/>
            <person name="Baker S."/>
            <person name="Barry K."/>
            <person name="Bills G."/>
            <person name="Bluhm B."/>
            <person name="Cannon C."/>
            <person name="Castanera R."/>
            <person name="Culley D."/>
            <person name="Daum C."/>
            <person name="Ezra D."/>
            <person name="Gonzalez J."/>
            <person name="Henrissat B."/>
            <person name="Kuo A."/>
            <person name="Liang C."/>
            <person name="Lipzen A."/>
            <person name="Lutzoni F."/>
            <person name="Magnuson J."/>
            <person name="Mondo S."/>
            <person name="Nolan M."/>
            <person name="Ohm R."/>
            <person name="Pangilinan J."/>
            <person name="Park H.-J."/>
            <person name="Ramirez L."/>
            <person name="Alfaro M."/>
            <person name="Sun H."/>
            <person name="Tritt A."/>
            <person name="Yoshinaga Y."/>
            <person name="Zwiers L.-H."/>
            <person name="Turgeon B."/>
            <person name="Goodwin S."/>
            <person name="Spatafora J."/>
            <person name="Crous P."/>
            <person name="Grigoriev I."/>
        </authorList>
    </citation>
    <scope>NUCLEOTIDE SEQUENCE</scope>
    <source>
        <strain evidence="2">CBS 130266</strain>
    </source>
</reference>
<accession>A0A9P4NLT8</accession>
<comment type="caution">
    <text evidence="2">The sequence shown here is derived from an EMBL/GenBank/DDBJ whole genome shotgun (WGS) entry which is preliminary data.</text>
</comment>
<dbReference type="OrthoDB" id="3929567at2759"/>
<feature type="compositionally biased region" description="Basic and acidic residues" evidence="1">
    <location>
        <begin position="137"/>
        <end position="154"/>
    </location>
</feature>
<feature type="compositionally biased region" description="Low complexity" evidence="1">
    <location>
        <begin position="305"/>
        <end position="321"/>
    </location>
</feature>
<proteinExistence type="predicted"/>
<dbReference type="EMBL" id="MU007062">
    <property type="protein sequence ID" value="KAF2427185.1"/>
    <property type="molecule type" value="Genomic_DNA"/>
</dbReference>
<feature type="region of interest" description="Disordered" evidence="1">
    <location>
        <begin position="84"/>
        <end position="226"/>
    </location>
</feature>
<dbReference type="Proteomes" id="UP000800235">
    <property type="component" value="Unassembled WGS sequence"/>
</dbReference>
<evidence type="ECO:0000256" key="1">
    <source>
        <dbReference type="SAM" id="MobiDB-lite"/>
    </source>
</evidence>
<sequence length="321" mass="31373">MAGIVSNIIQNSIGGFVSGAVTTAGGYAGDAVGGLGNLIEGAGASVGNKGIAGRFDAVGSGINSYGNAIKNATAPNAGSAIATKKTTVKKTDSKPAEKALPSSKPAAKALPAPGAKKAITAGGEKIKTPYTPPSSVKKIEPAKKVPVTAKKDTASTRSIPPYNPPSGQQKPLYPDKSTAPVPPKDNKPALPASGYTPSTKAGSVAGSVKPYSSTVTGKKAPSVVGGSADKAAYKPAIPGYGDKAKPAPPVNGYTPSTKAGSVVGAVKPSLPNYSSTVKKAPSVVGPAGKGGYKPAVAGYGDKSKSQAGSVAGSVAGGPSFF</sequence>
<feature type="compositionally biased region" description="Low complexity" evidence="1">
    <location>
        <begin position="98"/>
        <end position="118"/>
    </location>
</feature>
<name>A0A9P4NLT8_9PEZI</name>
<feature type="region of interest" description="Disordered" evidence="1">
    <location>
        <begin position="302"/>
        <end position="321"/>
    </location>
</feature>
<gene>
    <name evidence="2" type="ORF">EJ08DRAFT_736249</name>
</gene>
<dbReference type="AlphaFoldDB" id="A0A9P4NLT8"/>
<evidence type="ECO:0000313" key="3">
    <source>
        <dbReference type="Proteomes" id="UP000800235"/>
    </source>
</evidence>
<protein>
    <submittedName>
        <fullName evidence="2">Uncharacterized protein</fullName>
    </submittedName>
</protein>
<evidence type="ECO:0000313" key="2">
    <source>
        <dbReference type="EMBL" id="KAF2427185.1"/>
    </source>
</evidence>